<dbReference type="InterPro" id="IPR036273">
    <property type="entry name" value="CRAL/TRIO_N_dom_sf"/>
</dbReference>
<dbReference type="GO" id="GO:0016020">
    <property type="term" value="C:membrane"/>
    <property type="evidence" value="ECO:0007669"/>
    <property type="project" value="TreeGrafter"/>
</dbReference>
<evidence type="ECO:0000259" key="1">
    <source>
        <dbReference type="PROSITE" id="PS50191"/>
    </source>
</evidence>
<dbReference type="GO" id="GO:1902936">
    <property type="term" value="F:phosphatidylinositol bisphosphate binding"/>
    <property type="evidence" value="ECO:0007669"/>
    <property type="project" value="TreeGrafter"/>
</dbReference>
<name>A0AAV2BNW1_9ARAC</name>
<dbReference type="AlphaFoldDB" id="A0AAV2BNW1"/>
<dbReference type="Gene3D" id="3.40.525.10">
    <property type="entry name" value="CRAL-TRIO lipid binding domain"/>
    <property type="match status" value="1"/>
</dbReference>
<dbReference type="PROSITE" id="PS50191">
    <property type="entry name" value="CRAL_TRIO"/>
    <property type="match status" value="1"/>
</dbReference>
<gene>
    <name evidence="2" type="ORF">LARSCL_LOCUS20376</name>
</gene>
<feature type="domain" description="CRAL-TRIO" evidence="1">
    <location>
        <begin position="147"/>
        <end position="296"/>
    </location>
</feature>
<evidence type="ECO:0000313" key="3">
    <source>
        <dbReference type="Proteomes" id="UP001497382"/>
    </source>
</evidence>
<comment type="caution">
    <text evidence="2">The sequence shown here is derived from an EMBL/GenBank/DDBJ whole genome shotgun (WGS) entry which is preliminary data.</text>
</comment>
<organism evidence="2 3">
    <name type="scientific">Larinioides sclopetarius</name>
    <dbReference type="NCBI Taxonomy" id="280406"/>
    <lineage>
        <taxon>Eukaryota</taxon>
        <taxon>Metazoa</taxon>
        <taxon>Ecdysozoa</taxon>
        <taxon>Arthropoda</taxon>
        <taxon>Chelicerata</taxon>
        <taxon>Arachnida</taxon>
        <taxon>Araneae</taxon>
        <taxon>Araneomorphae</taxon>
        <taxon>Entelegynae</taxon>
        <taxon>Araneoidea</taxon>
        <taxon>Araneidae</taxon>
        <taxon>Larinioides</taxon>
    </lineage>
</organism>
<dbReference type="Pfam" id="PF00650">
    <property type="entry name" value="CRAL_TRIO"/>
    <property type="match status" value="1"/>
</dbReference>
<protein>
    <recommendedName>
        <fullName evidence="1">CRAL-TRIO domain-containing protein</fullName>
    </recommendedName>
</protein>
<dbReference type="PANTHER" id="PTHR10174:SF208">
    <property type="entry name" value="CRAL-TRIO DOMAIN-CONTAINING PROTEIN DDB_G0278031"/>
    <property type="match status" value="1"/>
</dbReference>
<dbReference type="InterPro" id="IPR001251">
    <property type="entry name" value="CRAL-TRIO_dom"/>
</dbReference>
<reference evidence="2 3" key="1">
    <citation type="submission" date="2024-04" db="EMBL/GenBank/DDBJ databases">
        <authorList>
            <person name="Rising A."/>
            <person name="Reimegard J."/>
            <person name="Sonavane S."/>
            <person name="Akerstrom W."/>
            <person name="Nylinder S."/>
            <person name="Hedman E."/>
            <person name="Kallberg Y."/>
        </authorList>
    </citation>
    <scope>NUCLEOTIDE SEQUENCE [LARGE SCALE GENOMIC DNA]</scope>
</reference>
<dbReference type="PRINTS" id="PR00180">
    <property type="entry name" value="CRETINALDHBP"/>
</dbReference>
<proteinExistence type="predicted"/>
<evidence type="ECO:0000313" key="2">
    <source>
        <dbReference type="EMBL" id="CAL1297572.1"/>
    </source>
</evidence>
<dbReference type="Proteomes" id="UP001497382">
    <property type="component" value="Unassembled WGS sequence"/>
</dbReference>
<dbReference type="EMBL" id="CAXIEN010000430">
    <property type="protein sequence ID" value="CAL1297572.1"/>
    <property type="molecule type" value="Genomic_DNA"/>
</dbReference>
<dbReference type="CDD" id="cd00170">
    <property type="entry name" value="SEC14"/>
    <property type="match status" value="1"/>
</dbReference>
<dbReference type="SUPFAM" id="SSF46938">
    <property type="entry name" value="CRAL/TRIO N-terminal domain"/>
    <property type="match status" value="1"/>
</dbReference>
<dbReference type="Gene3D" id="1.20.5.1200">
    <property type="entry name" value="Alpha-tocopherol transfer"/>
    <property type="match status" value="1"/>
</dbReference>
<dbReference type="Gene3D" id="1.10.8.20">
    <property type="entry name" value="N-terminal domain of phosphatidylinositol transfer protein sec14p"/>
    <property type="match status" value="1"/>
</dbReference>
<dbReference type="InterPro" id="IPR036865">
    <property type="entry name" value="CRAL-TRIO_dom_sf"/>
</dbReference>
<accession>A0AAV2BNW1</accession>
<feature type="non-terminal residue" evidence="2">
    <location>
        <position position="1"/>
    </location>
</feature>
<dbReference type="SMART" id="SM00516">
    <property type="entry name" value="SEC14"/>
    <property type="match status" value="1"/>
</dbReference>
<dbReference type="PANTHER" id="PTHR10174">
    <property type="entry name" value="ALPHA-TOCOPHEROL TRANSFER PROTEIN-RELATED"/>
    <property type="match status" value="1"/>
</dbReference>
<sequence>FDGRKPEKTLFFGPSYGYRIPKTEIKSEFIAKKRMERNEAECYPIQMDYLPDIFHQKAVRELNETPERWRVEVKKLKELLSDNKITTAIVFEEDFLRLFLRHTKYNSSKAFHYLLNFISFRRNYGSLFASIPDENFATNPSTKMFSILPYRSPDGCAIILSEIGKWDPEELSLEDFKKMAIFLFLQPLRCPMTQITGFKIIHDFKDTSVKYLRYCTPQNLSLFYNVAMNFVPGRYKEIHCINESVLLKSAWFIVKQFLSTKIRKRVFFHSKPEDLLNHFPTFTLPAKYGGTLTDYHDKDLMRKLNKEHGNYPLGGLPNYF</sequence>
<dbReference type="SUPFAM" id="SSF52087">
    <property type="entry name" value="CRAL/TRIO domain"/>
    <property type="match status" value="1"/>
</dbReference>
<keyword evidence="3" id="KW-1185">Reference proteome</keyword>